<organism evidence="2 3">
    <name type="scientific">Caenorhabditis tropicalis</name>
    <dbReference type="NCBI Taxonomy" id="1561998"/>
    <lineage>
        <taxon>Eukaryota</taxon>
        <taxon>Metazoa</taxon>
        <taxon>Ecdysozoa</taxon>
        <taxon>Nematoda</taxon>
        <taxon>Chromadorea</taxon>
        <taxon>Rhabditida</taxon>
        <taxon>Rhabditina</taxon>
        <taxon>Rhabditomorpha</taxon>
        <taxon>Rhabditoidea</taxon>
        <taxon>Rhabditidae</taxon>
        <taxon>Peloderinae</taxon>
        <taxon>Caenorhabditis</taxon>
    </lineage>
</organism>
<keyword evidence="2" id="KW-1185">Reference proteome</keyword>
<feature type="compositionally biased region" description="Basic residues" evidence="1">
    <location>
        <begin position="198"/>
        <end position="210"/>
    </location>
</feature>
<evidence type="ECO:0000313" key="3">
    <source>
        <dbReference type="WBParaSite" id="Csp11.Scaffold629.g8672.t1"/>
    </source>
</evidence>
<evidence type="ECO:0000313" key="2">
    <source>
        <dbReference type="Proteomes" id="UP000095282"/>
    </source>
</evidence>
<dbReference type="AlphaFoldDB" id="A0A1I7UF25"/>
<protein>
    <submittedName>
        <fullName evidence="3">Chromo domain-containing protein</fullName>
    </submittedName>
</protein>
<feature type="compositionally biased region" description="Acidic residues" evidence="1">
    <location>
        <begin position="171"/>
        <end position="194"/>
    </location>
</feature>
<feature type="region of interest" description="Disordered" evidence="1">
    <location>
        <begin position="27"/>
        <end position="60"/>
    </location>
</feature>
<accession>A0A1I7UF25</accession>
<reference evidence="3" key="1">
    <citation type="submission" date="2016-11" db="UniProtKB">
        <authorList>
            <consortium name="WormBaseParasite"/>
        </authorList>
    </citation>
    <scope>IDENTIFICATION</scope>
</reference>
<proteinExistence type="predicted"/>
<name>A0A1I7UF25_9PELO</name>
<dbReference type="Gene3D" id="3.30.70.2850">
    <property type="match status" value="1"/>
</dbReference>
<dbReference type="WBParaSite" id="Csp11.Scaffold629.g8672.t1">
    <property type="protein sequence ID" value="Csp11.Scaffold629.g8672.t1"/>
    <property type="gene ID" value="Csp11.Scaffold629.g8672"/>
</dbReference>
<feature type="region of interest" description="Disordered" evidence="1">
    <location>
        <begin position="167"/>
        <end position="220"/>
    </location>
</feature>
<dbReference type="STRING" id="1561998.A0A1I7UF25"/>
<evidence type="ECO:0000256" key="1">
    <source>
        <dbReference type="SAM" id="MobiDB-lite"/>
    </source>
</evidence>
<dbReference type="Proteomes" id="UP000095282">
    <property type="component" value="Unplaced"/>
</dbReference>
<sequence>MAEEDKSAESLLSRYALWYNRVIMAPKKSQPASKKSSKKVRQAPKSTRATSRRKSARNKNREFVVAELPGDIFPIKERSQGLFEWEPTEVDLTPALEANLRLHPKCRDLLKRYKEAHRSNTPVSLTVKADDLWAKAGGLLYQVDILTITAHGRVRLGWMTYPTRIARAPSDDEEEEEEEEEEKKEEEEKEEEKDEEKKKKKKKKKRKKKTPMLQSSAKMEKMSFQAFSESPKNAFVISINRIKQKESWGIRLLAMKKWKLFQSQLFRSIKK</sequence>